<evidence type="ECO:0000313" key="4">
    <source>
        <dbReference type="Proteomes" id="UP001216139"/>
    </source>
</evidence>
<dbReference type="PROSITE" id="PS50853">
    <property type="entry name" value="FN3"/>
    <property type="match status" value="1"/>
</dbReference>
<reference evidence="3 4" key="1">
    <citation type="submission" date="2023-02" db="EMBL/GenBank/DDBJ databases">
        <title>Genome sequence of Mucilaginibacter jinjuensis strain KACC 16571.</title>
        <authorList>
            <person name="Kim S."/>
            <person name="Heo J."/>
            <person name="Kwon S.-W."/>
        </authorList>
    </citation>
    <scope>NUCLEOTIDE SEQUENCE [LARGE SCALE GENOMIC DNA]</scope>
    <source>
        <strain evidence="3 4">KACC 16571</strain>
    </source>
</reference>
<dbReference type="SUPFAM" id="SSF49265">
    <property type="entry name" value="Fibronectin type III"/>
    <property type="match status" value="1"/>
</dbReference>
<protein>
    <recommendedName>
        <fullName evidence="2">Fibronectin type-III domain-containing protein</fullName>
    </recommendedName>
</protein>
<dbReference type="InterPro" id="IPR003961">
    <property type="entry name" value="FN3_dom"/>
</dbReference>
<gene>
    <name evidence="3" type="ORF">PQO05_16925</name>
</gene>
<feature type="signal peptide" evidence="1">
    <location>
        <begin position="1"/>
        <end position="24"/>
    </location>
</feature>
<name>A0ABY7T265_9SPHI</name>
<organism evidence="3 4">
    <name type="scientific">Mucilaginibacter jinjuensis</name>
    <dbReference type="NCBI Taxonomy" id="1176721"/>
    <lineage>
        <taxon>Bacteria</taxon>
        <taxon>Pseudomonadati</taxon>
        <taxon>Bacteroidota</taxon>
        <taxon>Sphingobacteriia</taxon>
        <taxon>Sphingobacteriales</taxon>
        <taxon>Sphingobacteriaceae</taxon>
        <taxon>Mucilaginibacter</taxon>
    </lineage>
</organism>
<dbReference type="Gene3D" id="3.20.20.80">
    <property type="entry name" value="Glycosidases"/>
    <property type="match status" value="1"/>
</dbReference>
<dbReference type="InterPro" id="IPR013783">
    <property type="entry name" value="Ig-like_fold"/>
</dbReference>
<dbReference type="CDD" id="cd00063">
    <property type="entry name" value="FN3"/>
    <property type="match status" value="1"/>
</dbReference>
<dbReference type="SMART" id="SM00060">
    <property type="entry name" value="FN3"/>
    <property type="match status" value="1"/>
</dbReference>
<dbReference type="EMBL" id="CP117167">
    <property type="protein sequence ID" value="WCT10421.1"/>
    <property type="molecule type" value="Genomic_DNA"/>
</dbReference>
<sequence length="511" mass="55502">MRKEMLLWASALLLFSGCSKSNLAEKSVNPLTKKMTGSTTLLSGTGDVVGKITVGYQGWFGCAGDNSPYNSWTHQNLECWPDVRQYTTTYAGDKFNQAGVQQAAFNGNLGNGQPAKMFSSYDQSTVNVHFLWMQQNGIDCAALQRFGGALNTDARDKGFRDGMATRVQNAAQTYGRKFYIMYDISGWTNFQTEMKTDWTSFMSAHTTSSAYAKQNGKPVVCIWGIGFANRPGNVTSWSDVINWFKSQGCYVIVGAPGNFSTDTANQAAYNLADMLMPWRVGATTNFQTMDANDLTYCNAHNIDYQTDIYPGTAFYNSNASRPKNEIPRVHGDFMWSQFAGAKNANVSSVYISMFDEMNEATSILNCAEDASSIPAGNYFLTLDADGTHVSSDFYLRLVNDGGKMIKGQIAYTASHPTPHVLTPPASLTPHVLSSSSIQINWSQVADAPVYNIKRATVSGGPYTTVAAGVTGGTYTNTGLTANTTYYYVISAGYINGGESTNSGQVSGKTNP</sequence>
<feature type="domain" description="Fibronectin type-III" evidence="2">
    <location>
        <begin position="423"/>
        <end position="511"/>
    </location>
</feature>
<dbReference type="PROSITE" id="PS51257">
    <property type="entry name" value="PROKAR_LIPOPROTEIN"/>
    <property type="match status" value="1"/>
</dbReference>
<proteinExistence type="predicted"/>
<dbReference type="Gene3D" id="2.60.40.10">
    <property type="entry name" value="Immunoglobulins"/>
    <property type="match status" value="1"/>
</dbReference>
<accession>A0ABY7T265</accession>
<dbReference type="Proteomes" id="UP001216139">
    <property type="component" value="Chromosome"/>
</dbReference>
<dbReference type="RefSeq" id="WP_273628609.1">
    <property type="nucleotide sequence ID" value="NZ_CP117167.1"/>
</dbReference>
<dbReference type="InterPro" id="IPR036116">
    <property type="entry name" value="FN3_sf"/>
</dbReference>
<dbReference type="CDD" id="cd11576">
    <property type="entry name" value="GH99_GH71_like_2"/>
    <property type="match status" value="1"/>
</dbReference>
<feature type="chain" id="PRO_5046722822" description="Fibronectin type-III domain-containing protein" evidence="1">
    <location>
        <begin position="25"/>
        <end position="511"/>
    </location>
</feature>
<keyword evidence="4" id="KW-1185">Reference proteome</keyword>
<keyword evidence="1" id="KW-0732">Signal</keyword>
<evidence type="ECO:0000313" key="3">
    <source>
        <dbReference type="EMBL" id="WCT10421.1"/>
    </source>
</evidence>
<evidence type="ECO:0000259" key="2">
    <source>
        <dbReference type="PROSITE" id="PS50853"/>
    </source>
</evidence>
<evidence type="ECO:0000256" key="1">
    <source>
        <dbReference type="SAM" id="SignalP"/>
    </source>
</evidence>